<gene>
    <name evidence="3" type="ORF">ACFQ3L_07540</name>
</gene>
<dbReference type="RefSeq" id="WP_125586223.1">
    <property type="nucleotide sequence ID" value="NZ_JBHTMO010000023.1"/>
</dbReference>
<evidence type="ECO:0000313" key="4">
    <source>
        <dbReference type="Proteomes" id="UP001597249"/>
    </source>
</evidence>
<accession>A0ABW4B9I8</accession>
<feature type="compositionally biased region" description="Low complexity" evidence="1">
    <location>
        <begin position="165"/>
        <end position="177"/>
    </location>
</feature>
<dbReference type="EMBL" id="JBHTMO010000023">
    <property type="protein sequence ID" value="MFD1393423.1"/>
    <property type="molecule type" value="Genomic_DNA"/>
</dbReference>
<name>A0ABW4B9I8_9LACO</name>
<evidence type="ECO:0000256" key="1">
    <source>
        <dbReference type="SAM" id="MobiDB-lite"/>
    </source>
</evidence>
<keyword evidence="4" id="KW-1185">Reference proteome</keyword>
<comment type="caution">
    <text evidence="3">The sequence shown here is derived from an EMBL/GenBank/DDBJ whole genome shotgun (WGS) entry which is preliminary data.</text>
</comment>
<organism evidence="3 4">
    <name type="scientific">Lacticaseibacillus jixianensis</name>
    <dbReference type="NCBI Taxonomy" id="2486012"/>
    <lineage>
        <taxon>Bacteria</taxon>
        <taxon>Bacillati</taxon>
        <taxon>Bacillota</taxon>
        <taxon>Bacilli</taxon>
        <taxon>Lactobacillales</taxon>
        <taxon>Lactobacillaceae</taxon>
        <taxon>Lacticaseibacillus</taxon>
    </lineage>
</organism>
<evidence type="ECO:0000313" key="3">
    <source>
        <dbReference type="EMBL" id="MFD1393423.1"/>
    </source>
</evidence>
<sequence>MKKLGYLMMILAAMLVGAGCGKQDNDAAKSSSQKTVITSRKYTTAQLQKRYVALADAVVTPLNLATYKQPAGVIKKAAASGEKKVAKVALELADNDSEPALTKALKAYAEAANQTLKMLSGTDQAAFNAASKEFFSQCQSLGQQYFGGQLPQSVVTFSKRSQAAAKASEAGSSSQGSTGKAAGTTESSK</sequence>
<evidence type="ECO:0000256" key="2">
    <source>
        <dbReference type="SAM" id="SignalP"/>
    </source>
</evidence>
<feature type="chain" id="PRO_5045104097" description="Lipoprotein" evidence="2">
    <location>
        <begin position="19"/>
        <end position="189"/>
    </location>
</feature>
<dbReference type="PROSITE" id="PS51257">
    <property type="entry name" value="PROKAR_LIPOPROTEIN"/>
    <property type="match status" value="1"/>
</dbReference>
<dbReference type="Proteomes" id="UP001597249">
    <property type="component" value="Unassembled WGS sequence"/>
</dbReference>
<feature type="region of interest" description="Disordered" evidence="1">
    <location>
        <begin position="165"/>
        <end position="189"/>
    </location>
</feature>
<feature type="signal peptide" evidence="2">
    <location>
        <begin position="1"/>
        <end position="18"/>
    </location>
</feature>
<proteinExistence type="predicted"/>
<evidence type="ECO:0008006" key="5">
    <source>
        <dbReference type="Google" id="ProtNLM"/>
    </source>
</evidence>
<protein>
    <recommendedName>
        <fullName evidence="5">Lipoprotein</fullName>
    </recommendedName>
</protein>
<keyword evidence="2" id="KW-0732">Signal</keyword>
<reference evidence="4" key="1">
    <citation type="journal article" date="2019" name="Int. J. Syst. Evol. Microbiol.">
        <title>The Global Catalogue of Microorganisms (GCM) 10K type strain sequencing project: providing services to taxonomists for standard genome sequencing and annotation.</title>
        <authorList>
            <consortium name="The Broad Institute Genomics Platform"/>
            <consortium name="The Broad Institute Genome Sequencing Center for Infectious Disease"/>
            <person name="Wu L."/>
            <person name="Ma J."/>
        </authorList>
    </citation>
    <scope>NUCLEOTIDE SEQUENCE [LARGE SCALE GENOMIC DNA]</scope>
    <source>
        <strain evidence="4">CCM 8911</strain>
    </source>
</reference>